<evidence type="ECO:0000313" key="2">
    <source>
        <dbReference type="Proteomes" id="UP001139955"/>
    </source>
</evidence>
<organism evidence="1 2">
    <name type="scientific">Pseudomonas koreensis</name>
    <dbReference type="NCBI Taxonomy" id="198620"/>
    <lineage>
        <taxon>Bacteria</taxon>
        <taxon>Pseudomonadati</taxon>
        <taxon>Pseudomonadota</taxon>
        <taxon>Gammaproteobacteria</taxon>
        <taxon>Pseudomonadales</taxon>
        <taxon>Pseudomonadaceae</taxon>
        <taxon>Pseudomonas</taxon>
    </lineage>
</organism>
<keyword evidence="2" id="KW-1185">Reference proteome</keyword>
<gene>
    <name evidence="1" type="ORF">OC940_21225</name>
</gene>
<comment type="caution">
    <text evidence="1">The sequence shown here is derived from an EMBL/GenBank/DDBJ whole genome shotgun (WGS) entry which is preliminary data.</text>
</comment>
<dbReference type="EMBL" id="JAOSKY010000014">
    <property type="protein sequence ID" value="MCU7250342.1"/>
    <property type="molecule type" value="Genomic_DNA"/>
</dbReference>
<sequence length="330" mass="37599">MNKENRFKQSVIATLAKRAANRCANPECGAVTSGPTGESNGSVNVGEAAHIYGAHPGSARYDEKMDASDRGAITNAIWLCGNCHKRIDDDASRYPAGLLFEWQREHEKRISEQIGKTAAEVRHRYEKRHLEEFGRLSYLAERLILEKDEYWEYLLTAEVLRFEIAPTVQRWEALKRGLYTKQIKRIDKEETFTWLSDKSQEILLIVAAFTNLTNYELARTWGEPGVAGNDIDIVSVCRFYGEACANTLLWEESIRFSRVDDEFSDVRDLFIGIAGDVIEQTAKIPGFLTEMVVPRPTSGTYSLMLSIELPPEWEKKVTASLKRAQRELRR</sequence>
<name>A0A9X2XK44_9PSED</name>
<dbReference type="RefSeq" id="WP_301623001.1">
    <property type="nucleotide sequence ID" value="NZ_JAOSKY010000014.1"/>
</dbReference>
<evidence type="ECO:0000313" key="1">
    <source>
        <dbReference type="EMBL" id="MCU7250342.1"/>
    </source>
</evidence>
<evidence type="ECO:0008006" key="3">
    <source>
        <dbReference type="Google" id="ProtNLM"/>
    </source>
</evidence>
<reference evidence="1" key="2">
    <citation type="journal article" date="2023" name="mSystems">
        <title>Charting the Lipopeptidome of Nonpathogenic Pseudomonas.</title>
        <authorList>
            <person name="Cesa-Luna C."/>
            <person name="Geudens N."/>
            <person name="Girard L."/>
            <person name="De Roo V."/>
            <person name="Maklad H.R."/>
            <person name="Martins J.C."/>
            <person name="Hofte M."/>
            <person name="De Mot R."/>
        </authorList>
    </citation>
    <scope>NUCLEOTIDE SEQUENCE</scope>
    <source>
        <strain evidence="1">B1M3-32</strain>
    </source>
</reference>
<proteinExistence type="predicted"/>
<dbReference type="Proteomes" id="UP001139955">
    <property type="component" value="Unassembled WGS sequence"/>
</dbReference>
<reference evidence="1" key="1">
    <citation type="submission" date="2022-09" db="EMBL/GenBank/DDBJ databases">
        <authorList>
            <person name="Cesa-Luna C."/>
            <person name="Girard L."/>
            <person name="Lood C."/>
            <person name="Hofte M."/>
            <person name="De Mot R."/>
        </authorList>
    </citation>
    <scope>NUCLEOTIDE SEQUENCE</scope>
    <source>
        <strain evidence="1">B1M3-32</strain>
    </source>
</reference>
<protein>
    <recommendedName>
        <fullName evidence="3">HNH endonuclease</fullName>
    </recommendedName>
</protein>
<dbReference type="AlphaFoldDB" id="A0A9X2XK44"/>
<accession>A0A9X2XK44</accession>